<reference evidence="1 2" key="1">
    <citation type="submission" date="2022-07" db="EMBL/GenBank/DDBJ databases">
        <title>Methylomonas rivi sp. nov., Methylomonas rosea sp. nov., Methylomonas aureus sp. nov. and Methylomonas subterranea sp. nov., four novel methanotrophs isolated from a freshwater creek and the deep terrestrial subsurface.</title>
        <authorList>
            <person name="Abin C."/>
            <person name="Sankaranarayanan K."/>
            <person name="Garner C."/>
            <person name="Sindelar R."/>
            <person name="Kotary K."/>
            <person name="Garner R."/>
            <person name="Barclay S."/>
            <person name="Lawson P."/>
            <person name="Krumholz L."/>
        </authorList>
    </citation>
    <scope>NUCLEOTIDE SEQUENCE [LARGE SCALE GENOMIC DNA]</scope>
    <source>
        <strain evidence="1 2">WSC-6</strain>
    </source>
</reference>
<evidence type="ECO:0000313" key="1">
    <source>
        <dbReference type="EMBL" id="MCQ8128329.1"/>
    </source>
</evidence>
<dbReference type="InterPro" id="IPR036782">
    <property type="entry name" value="NE0471-like_N"/>
</dbReference>
<dbReference type="RefSeq" id="WP_256614712.1">
    <property type="nucleotide sequence ID" value="NZ_JANIBK010000028.1"/>
</dbReference>
<dbReference type="Proteomes" id="UP001524586">
    <property type="component" value="Unassembled WGS sequence"/>
</dbReference>
<dbReference type="Gene3D" id="3.30.2020.10">
    <property type="entry name" value="NE0471-like N-terminal domain"/>
    <property type="match status" value="1"/>
</dbReference>
<gene>
    <name evidence="1" type="ORF">NP596_07650</name>
</gene>
<protein>
    <submittedName>
        <fullName evidence="1">DUF2442 domain-containing protein</fullName>
    </submittedName>
</protein>
<dbReference type="EMBL" id="JANIBK010000028">
    <property type="protein sequence ID" value="MCQ8128329.1"/>
    <property type="molecule type" value="Genomic_DNA"/>
</dbReference>
<organism evidence="1 2">
    <name type="scientific">Methylomonas rivi</name>
    <dbReference type="NCBI Taxonomy" id="2952226"/>
    <lineage>
        <taxon>Bacteria</taxon>
        <taxon>Pseudomonadati</taxon>
        <taxon>Pseudomonadota</taxon>
        <taxon>Gammaproteobacteria</taxon>
        <taxon>Methylococcales</taxon>
        <taxon>Methylococcaceae</taxon>
        <taxon>Methylomonas</taxon>
    </lineage>
</organism>
<comment type="caution">
    <text evidence="1">The sequence shown here is derived from an EMBL/GenBank/DDBJ whole genome shotgun (WGS) entry which is preliminary data.</text>
</comment>
<name>A0ABT1U4H6_9GAMM</name>
<proteinExistence type="predicted"/>
<sequence length="92" mass="10824">MNQVINICSAEQIDSFRLLLKFDDGKEQVVNFKGFLMQSKHPDIRAYLDPTKFSDFRLEYGELVWGNYELCFPMIDLYMNRLEQGDYIESAA</sequence>
<keyword evidence="2" id="KW-1185">Reference proteome</keyword>
<evidence type="ECO:0000313" key="2">
    <source>
        <dbReference type="Proteomes" id="UP001524586"/>
    </source>
</evidence>
<dbReference type="SUPFAM" id="SSF143880">
    <property type="entry name" value="NE0471 N-terminal domain-like"/>
    <property type="match status" value="1"/>
</dbReference>
<accession>A0ABT1U4H6</accession>